<organism evidence="1 2">
    <name type="scientific">Spironucleus salmonicida</name>
    <dbReference type="NCBI Taxonomy" id="348837"/>
    <lineage>
        <taxon>Eukaryota</taxon>
        <taxon>Metamonada</taxon>
        <taxon>Diplomonadida</taxon>
        <taxon>Hexamitidae</taxon>
        <taxon>Hexamitinae</taxon>
        <taxon>Spironucleus</taxon>
    </lineage>
</organism>
<comment type="caution">
    <text evidence="1">The sequence shown here is derived from an EMBL/GenBank/DDBJ whole genome shotgun (WGS) entry which is preliminary data.</text>
</comment>
<dbReference type="InterPro" id="IPR046341">
    <property type="entry name" value="SET_dom_sf"/>
</dbReference>
<reference evidence="1 2" key="1">
    <citation type="journal article" date="2014" name="PLoS Genet.">
        <title>The Genome of Spironucleus salmonicida Highlights a Fish Pathogen Adapted to Fluctuating Environments.</title>
        <authorList>
            <person name="Xu F."/>
            <person name="Jerlstrom-Hultqvist J."/>
            <person name="Einarsson E."/>
            <person name="Astvaldsson A."/>
            <person name="Svard S.G."/>
            <person name="Andersson J.O."/>
        </authorList>
    </citation>
    <scope>NUCLEOTIDE SEQUENCE [LARGE SCALE GENOMIC DNA]</scope>
    <source>
        <strain evidence="1 2">ATCC 50377</strain>
    </source>
</reference>
<dbReference type="OrthoDB" id="20872at2759"/>
<name>A0A9P8LMA2_9EUKA</name>
<dbReference type="SUPFAM" id="SSF82199">
    <property type="entry name" value="SET domain"/>
    <property type="match status" value="1"/>
</dbReference>
<sequence length="859" mass="99525">MIDNIISFDHFFYMSKYKKIWDVDVSVDTFKLLQPLVDIIRYNQQVDPQVALQQIFLADPNFTLNQLVLTEVIQLLSRICKISQDSIIFEVQKYVSDTQSHEKCVQVQKWIKMIKPVSNKQTTLSQQQKVRIQIKSPYHGSHPLGVAFSSKLNKFREDSHTAYQVQINEYKHCYTQILEPNIEYINFDVQQLEYTKVILPQIHPSLNLIFAAPMAKLVKHQINTVNTFKWSQSQIDIGFSNDSFDAPDLILARRNVHDEILEDFNDCLLQKTQQWYLRTKKPVAQHHGIIDLTGCYVPKEVIFQSIYQRLLIKLKQNGFVSVFDIVEETKYLIYFPPFQAIVDQRFYGTISRFLRFNSNINQSSCYVKSVGIGGQVRFQIHGSRDLGANEEITLFHSYSVVKETSELGLFLTHFNDVIEQIQLICDSKKWLNYTKNYNQNQQVLGKNAFLISFFDILMSKNTFYKTKILNQSELISFLNENLKFHFPVIPAQQFGIEPGGLGICQNYDSTITIGNEFLPVIFQNLQQSGILQSESSILKFVKEFENDSIFMNSFNYFAIQRAYSYYNYQCEIEPGNSQARQVKLILENQTKTLLDAQLVIFTGPHLYPNFLPFQIYSPLLRNIYDVTLEKILITTFSSLSGTLQGAAIGLEEFSSYEIKKLCLRLIQQNPVFNRLSWGENISLNEFYEASMKLIQKSTYRDIDEALAQFIDVNVIELAKYANFAFRGEVKQISDKIQLLVNAFRGHIDPPIEELLHCRVDPELVRFICSELIEFLKNLAPLNLKPRVESKKIMQEGKNWPFCSLVGSVGIDSGWGYQNTTLPQSQIHKQKSYKDQYEQIQFSYGFRCAVSQLSGLDIKE</sequence>
<dbReference type="EMBL" id="AUWU02000007">
    <property type="protein sequence ID" value="KAH0570683.1"/>
    <property type="molecule type" value="Genomic_DNA"/>
</dbReference>
<dbReference type="Gene3D" id="2.170.270.10">
    <property type="entry name" value="SET domain"/>
    <property type="match status" value="1"/>
</dbReference>
<accession>A0A9P8LMA2</accession>
<dbReference type="GeneID" id="94300992"/>
<dbReference type="KEGG" id="ssao:94300992"/>
<evidence type="ECO:0000313" key="1">
    <source>
        <dbReference type="EMBL" id="KAH0570683.1"/>
    </source>
</evidence>
<keyword evidence="2" id="KW-1185">Reference proteome</keyword>
<dbReference type="Proteomes" id="UP000018208">
    <property type="component" value="Unassembled WGS sequence"/>
</dbReference>
<proteinExistence type="predicted"/>
<gene>
    <name evidence="1" type="ORF">SS50377_26969</name>
</gene>
<dbReference type="RefSeq" id="XP_067761456.1">
    <property type="nucleotide sequence ID" value="XM_067910769.1"/>
</dbReference>
<protein>
    <submittedName>
        <fullName evidence="1">Uncharacterized protein</fullName>
    </submittedName>
</protein>
<evidence type="ECO:0000313" key="2">
    <source>
        <dbReference type="Proteomes" id="UP000018208"/>
    </source>
</evidence>
<dbReference type="AlphaFoldDB" id="A0A9P8LMA2"/>